<evidence type="ECO:0000256" key="4">
    <source>
        <dbReference type="ARBA" id="ARBA00018945"/>
    </source>
</evidence>
<comment type="subcellular location">
    <subcellularLocation>
        <location evidence="2">Cytoplasm</location>
    </subcellularLocation>
    <subcellularLocation>
        <location evidence="1">Nucleus</location>
    </subcellularLocation>
</comment>
<dbReference type="SMART" id="SM00913">
    <property type="entry name" value="IBN_N"/>
    <property type="match status" value="1"/>
</dbReference>
<dbReference type="GO" id="GO:0006606">
    <property type="term" value="P:protein import into nucleus"/>
    <property type="evidence" value="ECO:0007669"/>
    <property type="project" value="TreeGrafter"/>
</dbReference>
<evidence type="ECO:0000256" key="2">
    <source>
        <dbReference type="ARBA" id="ARBA00004496"/>
    </source>
</evidence>
<keyword evidence="12" id="KW-1185">Reference proteome</keyword>
<dbReference type="GO" id="GO:0031267">
    <property type="term" value="F:small GTPase binding"/>
    <property type="evidence" value="ECO:0007669"/>
    <property type="project" value="InterPro"/>
</dbReference>
<dbReference type="PANTHER" id="PTHR10997:SF8">
    <property type="entry name" value="EXPORTIN-2"/>
    <property type="match status" value="1"/>
</dbReference>
<dbReference type="EMBL" id="BLKM01000764">
    <property type="protein sequence ID" value="GFG38249.1"/>
    <property type="molecule type" value="Genomic_DNA"/>
</dbReference>
<dbReference type="Proteomes" id="UP000502823">
    <property type="component" value="Unassembled WGS sequence"/>
</dbReference>
<dbReference type="GO" id="GO:0006611">
    <property type="term" value="P:protein export from nucleus"/>
    <property type="evidence" value="ECO:0007669"/>
    <property type="project" value="TreeGrafter"/>
</dbReference>
<gene>
    <name evidence="11" type="ORF">Cfor_01890</name>
</gene>
<dbReference type="InParanoid" id="A0A6L2Q0L6"/>
<evidence type="ECO:0000259" key="10">
    <source>
        <dbReference type="PROSITE" id="PS50166"/>
    </source>
</evidence>
<dbReference type="InterPro" id="IPR013713">
    <property type="entry name" value="XPO2_central"/>
</dbReference>
<keyword evidence="7" id="KW-0653">Protein transport</keyword>
<evidence type="ECO:0000256" key="9">
    <source>
        <dbReference type="ARBA" id="ARBA00030693"/>
    </source>
</evidence>
<dbReference type="InterPro" id="IPR005043">
    <property type="entry name" value="XPO2_C"/>
</dbReference>
<dbReference type="InterPro" id="IPR001494">
    <property type="entry name" value="Importin-beta_N"/>
</dbReference>
<evidence type="ECO:0000256" key="5">
    <source>
        <dbReference type="ARBA" id="ARBA00022448"/>
    </source>
</evidence>
<dbReference type="Pfam" id="PF08506">
    <property type="entry name" value="Cse1"/>
    <property type="match status" value="1"/>
</dbReference>
<feature type="domain" description="Importin N-terminal" evidence="10">
    <location>
        <begin position="29"/>
        <end position="103"/>
    </location>
</feature>
<comment type="similarity">
    <text evidence="3">Belongs to the XPO2/CSE1 family.</text>
</comment>
<evidence type="ECO:0000256" key="6">
    <source>
        <dbReference type="ARBA" id="ARBA00022490"/>
    </source>
</evidence>
<dbReference type="OrthoDB" id="3268246at2759"/>
<keyword evidence="5" id="KW-0813">Transport</keyword>
<proteinExistence type="inferred from homology"/>
<comment type="caution">
    <text evidence="11">The sequence shown here is derived from an EMBL/GenBank/DDBJ whole genome shotgun (WGS) entry which is preliminary data.</text>
</comment>
<dbReference type="FunFam" id="1.25.10.10:FF:000057">
    <property type="entry name" value="Exportin-2 isoform 1"/>
    <property type="match status" value="1"/>
</dbReference>
<reference evidence="12" key="1">
    <citation type="submission" date="2020-01" db="EMBL/GenBank/DDBJ databases">
        <title>Draft genome sequence of the Termite Coptotermes fromosanus.</title>
        <authorList>
            <person name="Itakura S."/>
            <person name="Yosikawa Y."/>
            <person name="Umezawa K."/>
        </authorList>
    </citation>
    <scope>NUCLEOTIDE SEQUENCE [LARGE SCALE GENOMIC DNA]</scope>
</reference>
<organism evidence="11 12">
    <name type="scientific">Coptotermes formosanus</name>
    <name type="common">Formosan subterranean termite</name>
    <dbReference type="NCBI Taxonomy" id="36987"/>
    <lineage>
        <taxon>Eukaryota</taxon>
        <taxon>Metazoa</taxon>
        <taxon>Ecdysozoa</taxon>
        <taxon>Arthropoda</taxon>
        <taxon>Hexapoda</taxon>
        <taxon>Insecta</taxon>
        <taxon>Pterygota</taxon>
        <taxon>Neoptera</taxon>
        <taxon>Polyneoptera</taxon>
        <taxon>Dictyoptera</taxon>
        <taxon>Blattodea</taxon>
        <taxon>Blattoidea</taxon>
        <taxon>Termitoidae</taxon>
        <taxon>Rhinotermitidae</taxon>
        <taxon>Coptotermes</taxon>
    </lineage>
</organism>
<keyword evidence="8" id="KW-0539">Nucleus</keyword>
<dbReference type="PANTHER" id="PTHR10997">
    <property type="entry name" value="IMPORTIN-7, 8, 11"/>
    <property type="match status" value="1"/>
</dbReference>
<sequence length="970" mass="109950">MELTDDNLRTLSDYLQHTLSPDVNVRRPAEKFLESVEVNQNYPVLLLHLVDKQDVHLTIRVAGAVAFKNYIKRNWEVDDDAGDRIHAQDRETIKQLIVNLMLHSPEAIQKQLSDAVSIVGRHDFPNKWPDLISQMVEKFATGDFHVINGVLHTAHSLFKRYRYEFKSQELWTEIKFVLDKFAKPLTELFVATMKLTDIHANNTDALKVIYNSLAIICKVFYSLNFQDLPEFFEDNMAVWMQYFHVLLTADVKCLQTSDDEGPGLLEQLKAQVCNNIALYAEKYDEEFQPYLPLFVTSVWNLLVTTNQDPKYDMLVSSASHFLATVADRAQYTYLFEGQDVLTSICKDVIIPNMVFRVSDEELFADNAEEYIRRDIEGSDVDTRRRAACDLVRVLSRHYEEKITGIFSSYVQAMLQKYIENPWENWRDKDTVLYLVTSLASKGQTQRDGTTQTNELVDLTSFATEHILPELQKDTDKTLPVLIADSIKYIMTFRSVLPRDMVVGSIPQLVRHLIAYNQVVHTYAACTIEKILVMRAADGSAVVKSDELVPVAPDLLKNLFKAMDFPGSEENEYVMKAVMRTFSSLQAHVIPFLGELLPRLTEKLSVVARNPSRPHFNHYLFETLSLSIRIVCSADSNAVTSLEEAFFPIFQGILQQDIQEFVPYVFQILSLLLGQHKSGTIPDPYMVLFPCLLAPILWERPGNIHPLVQLLQAFVRTGAAQISASQKVSGLLGVFQKLIASKVNDHEGFYLLQSLVEYFPDNDLSPYMKQVFVLLFHRLSSSRTTKFVKGLIVFFCFYAVKYGASGLIGMVDSIQPEMFGRVLEKVIIPDVQKISGSVERKIAAVGIASLLCDSKEMMDGSYSHFWTPLLQALIGLFELPEDESTLPDDHYVEVVDTPGYQAAFSQLVFANKKDHDPLNGVGEPRLHLARSLHRLSVAYPGRLGPLLSSGLSDAERAYLKNYLDAGSVQLV</sequence>
<dbReference type="SUPFAM" id="SSF48371">
    <property type="entry name" value="ARM repeat"/>
    <property type="match status" value="1"/>
</dbReference>
<evidence type="ECO:0000256" key="8">
    <source>
        <dbReference type="ARBA" id="ARBA00023242"/>
    </source>
</evidence>
<dbReference type="InterPro" id="IPR016024">
    <property type="entry name" value="ARM-type_fold"/>
</dbReference>
<dbReference type="GO" id="GO:0005635">
    <property type="term" value="C:nuclear envelope"/>
    <property type="evidence" value="ECO:0007669"/>
    <property type="project" value="TreeGrafter"/>
</dbReference>
<dbReference type="GO" id="GO:0005829">
    <property type="term" value="C:cytosol"/>
    <property type="evidence" value="ECO:0007669"/>
    <property type="project" value="TreeGrafter"/>
</dbReference>
<evidence type="ECO:0000313" key="11">
    <source>
        <dbReference type="EMBL" id="GFG38249.1"/>
    </source>
</evidence>
<dbReference type="AlphaFoldDB" id="A0A6L2Q0L6"/>
<dbReference type="Pfam" id="PF03378">
    <property type="entry name" value="CAS_CSE1"/>
    <property type="match status" value="1"/>
</dbReference>
<evidence type="ECO:0000256" key="7">
    <source>
        <dbReference type="ARBA" id="ARBA00022927"/>
    </source>
</evidence>
<evidence type="ECO:0000256" key="1">
    <source>
        <dbReference type="ARBA" id="ARBA00004123"/>
    </source>
</evidence>
<keyword evidence="6" id="KW-0963">Cytoplasm</keyword>
<name>A0A6L2Q0L6_COPFO</name>
<dbReference type="InterPro" id="IPR011989">
    <property type="entry name" value="ARM-like"/>
</dbReference>
<dbReference type="Gene3D" id="1.25.10.10">
    <property type="entry name" value="Leucine-rich Repeat Variant"/>
    <property type="match status" value="1"/>
</dbReference>
<dbReference type="Pfam" id="PF03810">
    <property type="entry name" value="IBN_N"/>
    <property type="match status" value="1"/>
</dbReference>
<protein>
    <recommendedName>
        <fullName evidence="4">Exportin-2</fullName>
    </recommendedName>
    <alternativeName>
        <fullName evidence="9">Importin-alpha re-exporter</fullName>
    </alternativeName>
</protein>
<accession>A0A6L2Q0L6</accession>
<dbReference type="PROSITE" id="PS50166">
    <property type="entry name" value="IMPORTIN_B_NT"/>
    <property type="match status" value="1"/>
</dbReference>
<evidence type="ECO:0000313" key="12">
    <source>
        <dbReference type="Proteomes" id="UP000502823"/>
    </source>
</evidence>
<dbReference type="GO" id="GO:0005049">
    <property type="term" value="F:nuclear export signal receptor activity"/>
    <property type="evidence" value="ECO:0007669"/>
    <property type="project" value="TreeGrafter"/>
</dbReference>
<dbReference type="FunCoup" id="A0A6L2Q0L6">
    <property type="interactions" value="2236"/>
</dbReference>
<evidence type="ECO:0000256" key="3">
    <source>
        <dbReference type="ARBA" id="ARBA00008669"/>
    </source>
</evidence>